<dbReference type="Gene3D" id="1.10.260.40">
    <property type="entry name" value="lambda repressor-like DNA-binding domains"/>
    <property type="match status" value="1"/>
</dbReference>
<reference evidence="4 5" key="1">
    <citation type="submission" date="2016-10" db="EMBL/GenBank/DDBJ databases">
        <authorList>
            <person name="Varghese N."/>
            <person name="Submissions S."/>
        </authorList>
    </citation>
    <scope>NUCLEOTIDE SEQUENCE [LARGE SCALE GENOMIC DNA]</scope>
    <source>
        <strain evidence="4 5">DSM 13796</strain>
    </source>
</reference>
<keyword evidence="5" id="KW-1185">Reference proteome</keyword>
<evidence type="ECO:0000256" key="2">
    <source>
        <dbReference type="SAM" id="Phobius"/>
    </source>
</evidence>
<dbReference type="PROSITE" id="PS50943">
    <property type="entry name" value="HTH_CROC1"/>
    <property type="match status" value="1"/>
</dbReference>
<dbReference type="InterPro" id="IPR010982">
    <property type="entry name" value="Lambda_DNA-bd_dom_sf"/>
</dbReference>
<keyword evidence="2" id="KW-0472">Membrane</keyword>
<evidence type="ECO:0000259" key="3">
    <source>
        <dbReference type="PROSITE" id="PS50943"/>
    </source>
</evidence>
<protein>
    <submittedName>
        <fullName evidence="4">Helix-turn-helix domain-containing protein</fullName>
    </submittedName>
</protein>
<accession>A0A1I6C6Y3</accession>
<dbReference type="SMART" id="SM00530">
    <property type="entry name" value="HTH_XRE"/>
    <property type="match status" value="1"/>
</dbReference>
<name>A0A1I6C6Y3_9BACI</name>
<feature type="domain" description="HTH cro/C1-type" evidence="3">
    <location>
        <begin position="10"/>
        <end position="64"/>
    </location>
</feature>
<dbReference type="PANTHER" id="PTHR46558">
    <property type="entry name" value="TRACRIPTIONAL REGULATORY PROTEIN-RELATED-RELATED"/>
    <property type="match status" value="1"/>
</dbReference>
<dbReference type="EMBL" id="FOXX01000030">
    <property type="protein sequence ID" value="SFQ88940.1"/>
    <property type="molecule type" value="Genomic_DNA"/>
</dbReference>
<sequence length="107" mass="12447">MIKVDLGQRLKKLREAKNMSQEDLSQQVNVSRRVIYRWETNKNYPDMDNLIKLSKIYAISSDELVKGELISQKKVVIDEEDVEFSISPFIIGVIILFVEVFLIQVLC</sequence>
<gene>
    <name evidence="4" type="ORF">SAMN02745910_05164</name>
</gene>
<feature type="transmembrane region" description="Helical" evidence="2">
    <location>
        <begin position="86"/>
        <end position="106"/>
    </location>
</feature>
<evidence type="ECO:0000313" key="5">
    <source>
        <dbReference type="Proteomes" id="UP000182762"/>
    </source>
</evidence>
<keyword evidence="1" id="KW-0238">DNA-binding</keyword>
<proteinExistence type="predicted"/>
<dbReference type="SUPFAM" id="SSF47413">
    <property type="entry name" value="lambda repressor-like DNA-binding domains"/>
    <property type="match status" value="1"/>
</dbReference>
<dbReference type="InterPro" id="IPR001387">
    <property type="entry name" value="Cro/C1-type_HTH"/>
</dbReference>
<dbReference type="CDD" id="cd00093">
    <property type="entry name" value="HTH_XRE"/>
    <property type="match status" value="1"/>
</dbReference>
<keyword evidence="2" id="KW-1133">Transmembrane helix</keyword>
<dbReference type="Pfam" id="PF01381">
    <property type="entry name" value="HTH_3"/>
    <property type="match status" value="1"/>
</dbReference>
<dbReference type="Proteomes" id="UP000182762">
    <property type="component" value="Unassembled WGS sequence"/>
</dbReference>
<organism evidence="4 5">
    <name type="scientific">Priestia endophytica DSM 13796</name>
    <dbReference type="NCBI Taxonomy" id="1121089"/>
    <lineage>
        <taxon>Bacteria</taxon>
        <taxon>Bacillati</taxon>
        <taxon>Bacillota</taxon>
        <taxon>Bacilli</taxon>
        <taxon>Bacillales</taxon>
        <taxon>Bacillaceae</taxon>
        <taxon>Priestia</taxon>
    </lineage>
</organism>
<comment type="caution">
    <text evidence="4">The sequence shown here is derived from an EMBL/GenBank/DDBJ whole genome shotgun (WGS) entry which is preliminary data.</text>
</comment>
<evidence type="ECO:0000256" key="1">
    <source>
        <dbReference type="ARBA" id="ARBA00023125"/>
    </source>
</evidence>
<evidence type="ECO:0000313" key="4">
    <source>
        <dbReference type="EMBL" id="SFQ88940.1"/>
    </source>
</evidence>
<keyword evidence="2" id="KW-0812">Transmembrane</keyword>
<dbReference type="PANTHER" id="PTHR46558:SF13">
    <property type="entry name" value="HTH-TYPE TRANSCRIPTIONAL REGULATOR IMMR"/>
    <property type="match status" value="1"/>
</dbReference>